<reference evidence="1" key="1">
    <citation type="submission" date="2016-11" db="EMBL/GenBank/DDBJ databases">
        <authorList>
            <person name="Jaros S."/>
            <person name="Januszkiewicz K."/>
            <person name="Wedrychowicz H."/>
        </authorList>
    </citation>
    <scope>NUCLEOTIDE SEQUENCE [LARGE SCALE GENOMIC DNA]</scope>
    <source>
        <strain evidence="1">Y48</strain>
    </source>
</reference>
<keyword evidence="2" id="KW-1185">Reference proteome</keyword>
<sequence>MSTSAEAALWDPCTEISDEVLAAAGVDPGTEEAGVAGVPQSGWEICGWRGPDYSLTVYTTDQTIDEFEQKPGNIDFADVTIANRQGRQFKVQGDTRNLFCDVVFSAEQGVVQLAVGNSAIADGLEDPCVYLERAGAVLVPTFPN</sequence>
<protein>
    <recommendedName>
        <fullName evidence="3">DUF3558 domain-containing protein</fullName>
    </recommendedName>
</protein>
<evidence type="ECO:0008006" key="3">
    <source>
        <dbReference type="Google" id="ProtNLM"/>
    </source>
</evidence>
<gene>
    <name evidence="1" type="ORF">BOX37_30905</name>
</gene>
<name>A0A1J0W064_9NOCA</name>
<dbReference type="Pfam" id="PF12079">
    <property type="entry name" value="DUF3558"/>
    <property type="match status" value="1"/>
</dbReference>
<dbReference type="InterPro" id="IPR024520">
    <property type="entry name" value="DUF3558"/>
</dbReference>
<dbReference type="AlphaFoldDB" id="A0A1J0W064"/>
<organism evidence="1 2">
    <name type="scientific">Nocardia mangyaensis</name>
    <dbReference type="NCBI Taxonomy" id="2213200"/>
    <lineage>
        <taxon>Bacteria</taxon>
        <taxon>Bacillati</taxon>
        <taxon>Actinomycetota</taxon>
        <taxon>Actinomycetes</taxon>
        <taxon>Mycobacteriales</taxon>
        <taxon>Nocardiaceae</taxon>
        <taxon>Nocardia</taxon>
    </lineage>
</organism>
<evidence type="ECO:0000313" key="2">
    <source>
        <dbReference type="Proteomes" id="UP000183810"/>
    </source>
</evidence>
<proteinExistence type="predicted"/>
<dbReference type="Proteomes" id="UP000183810">
    <property type="component" value="Chromosome"/>
</dbReference>
<accession>A0A1J0W064</accession>
<dbReference type="KEGG" id="nsl:BOX37_30905"/>
<dbReference type="EMBL" id="CP018082">
    <property type="protein sequence ID" value="APE37609.1"/>
    <property type="molecule type" value="Genomic_DNA"/>
</dbReference>
<evidence type="ECO:0000313" key="1">
    <source>
        <dbReference type="EMBL" id="APE37609.1"/>
    </source>
</evidence>